<name>A0A6J4JSL5_9SPHI</name>
<protein>
    <submittedName>
        <fullName evidence="1">Uncharacterized protein</fullName>
    </submittedName>
</protein>
<evidence type="ECO:0000313" key="1">
    <source>
        <dbReference type="EMBL" id="CAA9286212.1"/>
    </source>
</evidence>
<sequence length="62" mass="7253">MAGPGKRSLFVHDQMGLVRNNGLWYSAIGVKYNCRFSRLFRKILILYYQKLVQSRHVALQPL</sequence>
<accession>A0A6J4JSL5</accession>
<proteinExistence type="predicted"/>
<organism evidence="1">
    <name type="scientific">uncultured Cytophagales bacterium</name>
    <dbReference type="NCBI Taxonomy" id="158755"/>
    <lineage>
        <taxon>Bacteria</taxon>
        <taxon>Pseudomonadati</taxon>
        <taxon>Bacteroidota</taxon>
        <taxon>Sphingobacteriia</taxon>
        <taxon>Sphingobacteriales</taxon>
        <taxon>environmental samples</taxon>
    </lineage>
</organism>
<gene>
    <name evidence="1" type="ORF">AVDCRST_MAG56-4150</name>
</gene>
<dbReference type="AlphaFoldDB" id="A0A6J4JSL5"/>
<dbReference type="EMBL" id="CADCTQ010000349">
    <property type="protein sequence ID" value="CAA9286212.1"/>
    <property type="molecule type" value="Genomic_DNA"/>
</dbReference>
<reference evidence="1" key="1">
    <citation type="submission" date="2020-02" db="EMBL/GenBank/DDBJ databases">
        <authorList>
            <person name="Meier V. D."/>
        </authorList>
    </citation>
    <scope>NUCLEOTIDE SEQUENCE</scope>
    <source>
        <strain evidence="1">AVDCRST_MAG56</strain>
    </source>
</reference>